<keyword evidence="7" id="KW-0998">Cell outer membrane</keyword>
<evidence type="ECO:0000256" key="4">
    <source>
        <dbReference type="ARBA" id="ARBA00022452"/>
    </source>
</evidence>
<dbReference type="InterPro" id="IPR010130">
    <property type="entry name" value="T1SS_OMP_TolC"/>
</dbReference>
<evidence type="ECO:0000313" key="9">
    <source>
        <dbReference type="Proteomes" id="UP000049983"/>
    </source>
</evidence>
<dbReference type="NCBIfam" id="TIGR01844">
    <property type="entry name" value="type_I_sec_TolC"/>
    <property type="match status" value="1"/>
</dbReference>
<evidence type="ECO:0000256" key="6">
    <source>
        <dbReference type="ARBA" id="ARBA00023136"/>
    </source>
</evidence>
<keyword evidence="3" id="KW-0813">Transport</keyword>
<dbReference type="GO" id="GO:1990281">
    <property type="term" value="C:efflux pump complex"/>
    <property type="evidence" value="ECO:0007669"/>
    <property type="project" value="TreeGrafter"/>
</dbReference>
<keyword evidence="5" id="KW-0812">Transmembrane</keyword>
<reference evidence="9" key="1">
    <citation type="submission" date="2015-07" db="EMBL/GenBank/DDBJ databases">
        <authorList>
            <person name="Rodrigo-Torres Lidia"/>
            <person name="Arahal R.David."/>
        </authorList>
    </citation>
    <scope>NUCLEOTIDE SEQUENCE [LARGE SCALE GENOMIC DNA]</scope>
    <source>
        <strain evidence="9">CECT 5096</strain>
    </source>
</reference>
<dbReference type="InterPro" id="IPR003423">
    <property type="entry name" value="OMP_efflux"/>
</dbReference>
<evidence type="ECO:0000256" key="5">
    <source>
        <dbReference type="ARBA" id="ARBA00022692"/>
    </source>
</evidence>
<evidence type="ECO:0000313" key="8">
    <source>
        <dbReference type="EMBL" id="CTQ70644.1"/>
    </source>
</evidence>
<dbReference type="OrthoDB" id="9814637at2"/>
<evidence type="ECO:0000256" key="3">
    <source>
        <dbReference type="ARBA" id="ARBA00022448"/>
    </source>
</evidence>
<proteinExistence type="inferred from homology"/>
<organism evidence="8 9">
    <name type="scientific">Roseibium album</name>
    <dbReference type="NCBI Taxonomy" id="311410"/>
    <lineage>
        <taxon>Bacteria</taxon>
        <taxon>Pseudomonadati</taxon>
        <taxon>Pseudomonadota</taxon>
        <taxon>Alphaproteobacteria</taxon>
        <taxon>Hyphomicrobiales</taxon>
        <taxon>Stappiaceae</taxon>
        <taxon>Roseibium</taxon>
    </lineage>
</organism>
<dbReference type="InterPro" id="IPR051906">
    <property type="entry name" value="TolC-like"/>
</dbReference>
<keyword evidence="9" id="KW-1185">Reference proteome</keyword>
<evidence type="ECO:0000256" key="2">
    <source>
        <dbReference type="ARBA" id="ARBA00007613"/>
    </source>
</evidence>
<dbReference type="Pfam" id="PF02321">
    <property type="entry name" value="OEP"/>
    <property type="match status" value="2"/>
</dbReference>
<comment type="similarity">
    <text evidence="2">Belongs to the outer membrane factor (OMF) (TC 1.B.17) family.</text>
</comment>
<dbReference type="GO" id="GO:0015562">
    <property type="term" value="F:efflux transmembrane transporter activity"/>
    <property type="evidence" value="ECO:0007669"/>
    <property type="project" value="InterPro"/>
</dbReference>
<evidence type="ECO:0000256" key="7">
    <source>
        <dbReference type="ARBA" id="ARBA00023237"/>
    </source>
</evidence>
<dbReference type="GO" id="GO:0009279">
    <property type="term" value="C:cell outer membrane"/>
    <property type="evidence" value="ECO:0007669"/>
    <property type="project" value="UniProtKB-SubCell"/>
</dbReference>
<evidence type="ECO:0000256" key="1">
    <source>
        <dbReference type="ARBA" id="ARBA00004442"/>
    </source>
</evidence>
<dbReference type="SUPFAM" id="SSF56954">
    <property type="entry name" value="Outer membrane efflux proteins (OEP)"/>
    <property type="match status" value="1"/>
</dbReference>
<dbReference type="EMBL" id="CXWC01000010">
    <property type="protein sequence ID" value="CTQ70644.1"/>
    <property type="molecule type" value="Genomic_DNA"/>
</dbReference>
<dbReference type="STRING" id="311410.LA5095_01356"/>
<accession>A0A0M6Z5U8</accession>
<keyword evidence="4" id="KW-1134">Transmembrane beta strand</keyword>
<keyword evidence="6" id="KW-0472">Membrane</keyword>
<sequence>MWESAVKLVVLVGKRAFRLNWFVGVWQGGMRCRTQFELVGGSLSFQDPRPFACFRRLIGVTALSLSAIVSFSVDASAMTLEEAIARAVTTNPQVLAAAANRRSVDYEYDQAQGAYLPSVDLEASFGAQYIDRPNSLEVTDNREWRNARDATLIARQVFFDGFARANEIYRQSARVDGSAARVMERAELIGLDATEAFLDVFRHHRILRAADANIREHVRLLGIVRTKVQGGSATESELRQAEERVAAVHAVRADVLRELGAANARFESVIGVAPPSLKSPRRPESLPATQATAIATARNNHPSLRAGSADVDAAAADYDKSQSLFLPNLGVEGLASVGEDLDGTPGRNNEFAVRMTMSWNLFNGTIDTSRRRQLGEKVTESKMQLDHLRRSVDESVRRSWSDIVTNDIRLKALREQTVAADAVIKSYEKEYEAGLRDLLDLLIAQNSAFTSRVQLISSETISVFSRYRLLASTGSLLASAGVSAPPESQAGSAEVPWFVGSRGLIEPLRKW</sequence>
<dbReference type="GO" id="GO:0015288">
    <property type="term" value="F:porin activity"/>
    <property type="evidence" value="ECO:0007669"/>
    <property type="project" value="TreeGrafter"/>
</dbReference>
<name>A0A0M6Z5U8_9HYPH</name>
<protein>
    <submittedName>
        <fullName evidence="8">Outer membrane efflux protein BepC</fullName>
    </submittedName>
</protein>
<dbReference type="AlphaFoldDB" id="A0A0M6Z5U8"/>
<dbReference type="PANTHER" id="PTHR30026">
    <property type="entry name" value="OUTER MEMBRANE PROTEIN TOLC"/>
    <property type="match status" value="1"/>
</dbReference>
<gene>
    <name evidence="8" type="primary">bepC_2</name>
    <name evidence="8" type="ORF">LA5096_02611</name>
</gene>
<dbReference type="Proteomes" id="UP000049983">
    <property type="component" value="Unassembled WGS sequence"/>
</dbReference>
<dbReference type="PANTHER" id="PTHR30026:SF22">
    <property type="entry name" value="OUTER MEMBRANE EFFLUX PROTEIN"/>
    <property type="match status" value="1"/>
</dbReference>
<comment type="subcellular location">
    <subcellularLocation>
        <location evidence="1">Cell outer membrane</location>
    </subcellularLocation>
</comment>
<dbReference type="Gene3D" id="1.20.1600.10">
    <property type="entry name" value="Outer membrane efflux proteins (OEP)"/>
    <property type="match status" value="1"/>
</dbReference>